<comment type="pathway">
    <text evidence="1">Carbohydrate acid metabolism; D-gluconate degradation.</text>
</comment>
<evidence type="ECO:0000256" key="6">
    <source>
        <dbReference type="ARBA" id="ARBA00022777"/>
    </source>
</evidence>
<evidence type="ECO:0000256" key="8">
    <source>
        <dbReference type="ARBA" id="ARBA00029835"/>
    </source>
</evidence>
<dbReference type="EMBL" id="MCFC01000074">
    <property type="protein sequence ID" value="ORY23936.1"/>
    <property type="molecule type" value="Genomic_DNA"/>
</dbReference>
<reference evidence="10 11" key="1">
    <citation type="submission" date="2016-07" db="EMBL/GenBank/DDBJ databases">
        <title>Pervasive Adenine N6-methylation of Active Genes in Fungi.</title>
        <authorList>
            <consortium name="DOE Joint Genome Institute"/>
            <person name="Mondo S.J."/>
            <person name="Dannebaum R.O."/>
            <person name="Kuo R.C."/>
            <person name="Labutti K."/>
            <person name="Haridas S."/>
            <person name="Kuo A."/>
            <person name="Salamov A."/>
            <person name="Ahrendt S.R."/>
            <person name="Lipzen A."/>
            <person name="Sullivan W."/>
            <person name="Andreopoulos W.B."/>
            <person name="Clum A."/>
            <person name="Lindquist E."/>
            <person name="Daum C."/>
            <person name="Ramamoorthy G.K."/>
            <person name="Gryganskyi A."/>
            <person name="Culley D."/>
            <person name="Magnuson J.K."/>
            <person name="James T.Y."/>
            <person name="O'Malley M.A."/>
            <person name="Stajich J.E."/>
            <person name="Spatafora J.W."/>
            <person name="Visel A."/>
            <person name="Grigoriev I.V."/>
        </authorList>
    </citation>
    <scope>NUCLEOTIDE SEQUENCE [LARGE SCALE GENOMIC DNA]</scope>
    <source>
        <strain evidence="10 11">68-887.2</strain>
    </source>
</reference>
<dbReference type="GO" id="GO:0005975">
    <property type="term" value="P:carbohydrate metabolic process"/>
    <property type="evidence" value="ECO:0007669"/>
    <property type="project" value="InterPro"/>
</dbReference>
<evidence type="ECO:0000256" key="5">
    <source>
        <dbReference type="ARBA" id="ARBA00022741"/>
    </source>
</evidence>
<evidence type="ECO:0000256" key="7">
    <source>
        <dbReference type="ARBA" id="ARBA00022840"/>
    </source>
</evidence>
<dbReference type="OrthoDB" id="275177at2759"/>
<dbReference type="AlphaFoldDB" id="A0A1Y2AN59"/>
<sequence length="252" mass="27602">MVSKQAVDEFERLDEELTVPAGQPRPILIIVMGPASCGKSTIGTDLAESLSLPFIDGDSLHPQSNIDKMSQGHPLTDDDRLPWLALIRSTAERECKSQFDEGNIRSRADGGVGRAGVIIACSALKKWYRDILRGEVEASPPGLNDLPQDKTKSPEHPFYPPNHPDIPATSNLQTLFLYCYGSPEVLQKRIAARKGHFMGAQMLVSQLATLEDPRGEGGVTWVDIDQPPEKVAADAVKRIRALVDEQVSQKDP</sequence>
<dbReference type="GO" id="GO:0016787">
    <property type="term" value="F:hydrolase activity"/>
    <property type="evidence" value="ECO:0007669"/>
    <property type="project" value="UniProtKB-KW"/>
</dbReference>
<dbReference type="InParanoid" id="A0A1Y2AN59"/>
<keyword evidence="4" id="KW-0808">Transferase</keyword>
<organism evidence="10 11">
    <name type="scientific">Naematelia encephala</name>
    <dbReference type="NCBI Taxonomy" id="71784"/>
    <lineage>
        <taxon>Eukaryota</taxon>
        <taxon>Fungi</taxon>
        <taxon>Dikarya</taxon>
        <taxon>Basidiomycota</taxon>
        <taxon>Agaricomycotina</taxon>
        <taxon>Tremellomycetes</taxon>
        <taxon>Tremellales</taxon>
        <taxon>Naemateliaceae</taxon>
        <taxon>Naematelia</taxon>
    </lineage>
</organism>
<dbReference type="InterPro" id="IPR031322">
    <property type="entry name" value="Shikimate/glucono_kinase"/>
</dbReference>
<keyword evidence="7" id="KW-0067">ATP-binding</keyword>
<protein>
    <recommendedName>
        <fullName evidence="3">gluconokinase</fullName>
        <ecNumber evidence="3">2.7.1.12</ecNumber>
    </recommendedName>
    <alternativeName>
        <fullName evidence="8">Gluconate kinase</fullName>
    </alternativeName>
</protein>
<dbReference type="InterPro" id="IPR027417">
    <property type="entry name" value="P-loop_NTPase"/>
</dbReference>
<dbReference type="PANTHER" id="PTHR43442:SF3">
    <property type="entry name" value="GLUCONOKINASE-RELATED"/>
    <property type="match status" value="1"/>
</dbReference>
<dbReference type="EC" id="2.7.1.12" evidence="3"/>
<dbReference type="GO" id="GO:0046316">
    <property type="term" value="F:gluconokinase activity"/>
    <property type="evidence" value="ECO:0007669"/>
    <property type="project" value="UniProtKB-EC"/>
</dbReference>
<keyword evidence="6" id="KW-0418">Kinase</keyword>
<dbReference type="Pfam" id="PF01202">
    <property type="entry name" value="SKI"/>
    <property type="match status" value="1"/>
</dbReference>
<evidence type="ECO:0000256" key="4">
    <source>
        <dbReference type="ARBA" id="ARBA00022679"/>
    </source>
</evidence>
<evidence type="ECO:0000256" key="1">
    <source>
        <dbReference type="ARBA" id="ARBA00004875"/>
    </source>
</evidence>
<dbReference type="SUPFAM" id="SSF52540">
    <property type="entry name" value="P-loop containing nucleoside triphosphate hydrolases"/>
    <property type="match status" value="1"/>
</dbReference>
<dbReference type="InterPro" id="IPR006001">
    <property type="entry name" value="Therm_gnt_kin"/>
</dbReference>
<dbReference type="Gene3D" id="3.40.50.300">
    <property type="entry name" value="P-loop containing nucleotide triphosphate hydrolases"/>
    <property type="match status" value="1"/>
</dbReference>
<proteinExistence type="inferred from homology"/>
<evidence type="ECO:0000256" key="3">
    <source>
        <dbReference type="ARBA" id="ARBA00012054"/>
    </source>
</evidence>
<keyword evidence="10" id="KW-0378">Hydrolase</keyword>
<accession>A0A1Y2AN59</accession>
<dbReference type="GO" id="GO:0005737">
    <property type="term" value="C:cytoplasm"/>
    <property type="evidence" value="ECO:0007669"/>
    <property type="project" value="TreeGrafter"/>
</dbReference>
<evidence type="ECO:0000256" key="9">
    <source>
        <dbReference type="ARBA" id="ARBA00048090"/>
    </source>
</evidence>
<comment type="caution">
    <text evidence="10">The sequence shown here is derived from an EMBL/GenBank/DDBJ whole genome shotgun (WGS) entry which is preliminary data.</text>
</comment>
<name>A0A1Y2AN59_9TREE</name>
<comment type="catalytic activity">
    <reaction evidence="9">
        <text>D-gluconate + ATP = 6-phospho-D-gluconate + ADP + H(+)</text>
        <dbReference type="Rhea" id="RHEA:19433"/>
        <dbReference type="ChEBI" id="CHEBI:15378"/>
        <dbReference type="ChEBI" id="CHEBI:18391"/>
        <dbReference type="ChEBI" id="CHEBI:30616"/>
        <dbReference type="ChEBI" id="CHEBI:58759"/>
        <dbReference type="ChEBI" id="CHEBI:456216"/>
        <dbReference type="EC" id="2.7.1.12"/>
    </reaction>
</comment>
<keyword evidence="5" id="KW-0547">Nucleotide-binding</keyword>
<dbReference type="FunCoup" id="A0A1Y2AN59">
    <property type="interactions" value="549"/>
</dbReference>
<keyword evidence="11" id="KW-1185">Reference proteome</keyword>
<gene>
    <name evidence="10" type="ORF">BCR39DRAFT_548375</name>
</gene>
<dbReference type="PANTHER" id="PTHR43442">
    <property type="entry name" value="GLUCONOKINASE-RELATED"/>
    <property type="match status" value="1"/>
</dbReference>
<evidence type="ECO:0000313" key="10">
    <source>
        <dbReference type="EMBL" id="ORY23936.1"/>
    </source>
</evidence>
<dbReference type="Proteomes" id="UP000193986">
    <property type="component" value="Unassembled WGS sequence"/>
</dbReference>
<comment type="similarity">
    <text evidence="2">Belongs to the gluconokinase GntK/GntV family.</text>
</comment>
<evidence type="ECO:0000256" key="2">
    <source>
        <dbReference type="ARBA" id="ARBA00008420"/>
    </source>
</evidence>
<dbReference type="CDD" id="cd02021">
    <property type="entry name" value="GntK"/>
    <property type="match status" value="1"/>
</dbReference>
<dbReference type="UniPathway" id="UPA00792"/>
<evidence type="ECO:0000313" key="11">
    <source>
        <dbReference type="Proteomes" id="UP000193986"/>
    </source>
</evidence>
<dbReference type="GO" id="GO:0005524">
    <property type="term" value="F:ATP binding"/>
    <property type="evidence" value="ECO:0007669"/>
    <property type="project" value="UniProtKB-KW"/>
</dbReference>
<dbReference type="STRING" id="71784.A0A1Y2AN59"/>